<dbReference type="SMART" id="SM00369">
    <property type="entry name" value="LRR_TYP"/>
    <property type="match status" value="24"/>
</dbReference>
<accession>A0ABQ8XBX3</accession>
<evidence type="ECO:0008006" key="19">
    <source>
        <dbReference type="Google" id="ProtNLM"/>
    </source>
</evidence>
<name>A0ABQ8XBX3_9EUKA</name>
<dbReference type="SUPFAM" id="SSF56059">
    <property type="entry name" value="Glutathione synthetase ATP-binding domain-like"/>
    <property type="match status" value="1"/>
</dbReference>
<dbReference type="InterPro" id="IPR002192">
    <property type="entry name" value="PPDK_AMP/ATP-bd"/>
</dbReference>
<feature type="domain" description="Disease resistance R13L4/SHOC-2-like LRR" evidence="16">
    <location>
        <begin position="1169"/>
        <end position="1288"/>
    </location>
</feature>
<feature type="region of interest" description="Disordered" evidence="11">
    <location>
        <begin position="2350"/>
        <end position="2470"/>
    </location>
</feature>
<dbReference type="InterPro" id="IPR003591">
    <property type="entry name" value="Leu-rich_rpt_typical-subtyp"/>
</dbReference>
<dbReference type="PROSITE" id="PS51450">
    <property type="entry name" value="LRR"/>
    <property type="match status" value="8"/>
</dbReference>
<keyword evidence="6" id="KW-0677">Repeat</keyword>
<dbReference type="PANTHER" id="PTHR27000">
    <property type="entry name" value="LEUCINE-RICH REPEAT RECEPTOR-LIKE PROTEIN KINASE FAMILY PROTEIN-RELATED"/>
    <property type="match status" value="1"/>
</dbReference>
<evidence type="ECO:0000259" key="14">
    <source>
        <dbReference type="Pfam" id="PF01326"/>
    </source>
</evidence>
<evidence type="ECO:0000313" key="17">
    <source>
        <dbReference type="EMBL" id="KAJ6230061.1"/>
    </source>
</evidence>
<sequence>MTTTTTTTTMSKNKLTITEKLRTRVDPKFLKEETIFQLSKQQTEVPDILLFDDVRSTRPELTGGKGSSLGILKCIKGVNVPSYLCVTTIAFNRMLNQTDLPQQIKKLDQLSEMITSAKVDSKKAKTVEKEIYDLSESLRKRISKLEFDEKLVNSIKGGYRKLCQLEKIEDLSVAVRSSATTEDLKEASFAGLHDTYLNQKGEKDVLNSVKKCWGSVFANSAVQYRISKKIPHSIAKVSVVIQKMVFPEVAGTGFTIEIGTTYPGIHVAATNGLGEGLVSGEVTSDEWLFNNENLKLIKMTCGSKKIKYQILESGSGIEKVPINRNENRNGNNNENENENQKKEQNEDNSITTKKKQFCLQITTARNIAKLTKRIGLVYKQLFGYQFIDTEFAISSSSTIYFVQARPLVPIIYDKILTVDTSQINSEQDILVKGKYSLLGSSIGKINVIKDFEELTLGKKVIHPEDIIVTTKTSNYWNQYLTNLKGIVSMEGSHTAHPMLIGRERKIPCVIGCPNCIELLTPYQGQWVTLDGLNKCIYLGKKKLIEANEQTFFNQFAVVDVEEIQEEKDSLKFLFAFKRAIKDENEKIWVANPNHPLEKLLQELFGEGLKIRRKLVNESRKLNNKLANGIILNNSFKIIDSKICDSYQSLDTVIRVFEKMDLEECMNFHQGYKNAVDDFLNNCKKFTLSLESWQKYVKGFIRLAGYMSLSFFFRTYLNIKVSKIANKLKISKFHFSNYSEILQKRIFEEDNHFREQILRISKIIIKFAKENQLDPLSIEISQINDEKIIKKIIELSQNFRITKHTNFFLQLPIKETFKKIIEQINFIGVEKLEHMKILTFEENLKKIKQYEDYFVEDVNFQHWLKLSIKARIQHCNMHHKKIRGQWIVKGALLQLAEKLSLKNKDDIFNLSINELTNNFKNLNLNTRIIITANCNCKKNNFLNDKKKKVLISAILPQLDQTISDQQFSWLNNISNESLTIILDSLIGRNERETQQSLIKQKKHVEKEQEKEKQIKKEKEKEKENENEYKETKSNDCDNLPSTDQNYEILTNFYHSLNGENWSNQLNWLNTSVCFCDCDLSKNKGLKLSMNLGEMCAVTSLKLSNNDLIELPLSFQGYEILYNLDLSFNKFEYFPNILCTLSNLVSLLLSSNQIKTVPECLNSLESLHELYLDQNEIEALPQNYDKLSNLQILKLHNNKIKMLPRGIGDLTSLRELSLNNNLLKSIPSTIGYLKTLQNIDLYNNQLLTLPDEIGELTNINDLDFSSNKLSALPLSLKKLSKTRKIHLFNNSFTSVPPAIQEFKSLRNLNLDFNYLTTLPDWIGDLKDLNSLNFENNQLTTFPESMKNLTNLMHLKLANNKFSYIPEWFGNFEQLLELDLSDNLINKIPNSMNKLIYLSSLNFKNNLLVDLPDDLFINTELISQLTLSNNFFKKIPECIFQCQRLINLEMDNNEIGFISSSISKIVSLGSLSLNKNYIQAIPIEINKNAYLNYLFINENELSSFPEEIFISNSQLITLDLSSNNISNMDFVCNLPFIHNLYLSNNEIGEMPQCFSNISTLKTLSLHSNYLTSGVEYITNNKELEKLYLNDNLLTNLTNEIGKLIELSTITLNNNRLIEMPNSIGNLKKLVTLDLSYNYLKDLPATLNELINLQILILKKNEFQIFPPIIAQMDSLIELDLSKNNIDQIDLSFEKLVNLQKLNLNENFYSDETHLHNSFWGLTNLVELRFANNLLDQISDNLSKLINLEILDLSNNNLSTFPHCIYSLKKIQEINLQSNRIANKLDSSLSKLQNLQIFTISNNKLSGLIPIEIFQLQKIVYLDLSLNNFNGNFETANICNLQSLETLLLNDNQLSEFVTKDRYDNCLLPNLIEIDFSNNLIKSAVDDIIQYFMRYIDSLRLFHFSNNKLFGSINSQTMNGFKLLQIFDISLNHEITGQPPEFIDGYALEKIFLQSTKVSGPIPYSWSSITHLNEIDISDTMMSENFLPVFLDYDFKSWKRKSHNDPMLCPGFTGKNLKVDAKLSLKYTNYRYCVCDAGYFKGKYGQKCIQCEYGCDCIPGKFSNCYPSPNVTNPEKIIPCAEISNLGVCNLLIPKTNDPNSLPSSSSYDHGDVHNYGRYNNHDKQVGNYVYIGEDYGDDDDDDYYSNFTCKNEFTGRLCSECNNNQNQTYFSLNQNCLLCRKSLSIMVPIIFFITLFLLIFLLIKIPGRMTGILQIILNFFQSESVFSTSNLELPSSIFKVVEFVYIFSTFDVQIFKCIKTTLNFNFFFGITLSFPIFSFALILLLYLFGILFIKKLKKKRLNKKNGGGVKKKKKERKIDRFELNQALLASEELTNSSDMAEISLRKGGKENKRGILINSENNDNDDNIGNINNKSSSSSNDNDNDNKNNNNDNNNNNNNKINNNNNLNNKNNNLNNSGSSSTSSIFDSDNEQEDYYKNISSTDEENKHGSVDNTDDETDNRDNSYLDNDNDNNKNSLANKSFQPWLYKCFYIFLFLLSVNYFPVSSWIFKVFGCSLKDENNIKYLNTVPYLQCEPYTKQYRILLSFAIIFTIVYIIGIPETELKKLQDLLNDFYSANVNPDRKTEIGKILIEFQNSQESFRYSLLFLHNTIDDYVLHFCFSVFQIQIKTRWHLIPLNEKNEFREILFEFLLTKFTESQPFVISKAISTAVEDAKRDWPEEFPKYFTNIEDLIDDSKTTIIGLQLLKTTLEEFVSTKTDISSKRQLQLHENLNSQIPQIMKLLYNLLIWVFEHCESTENLKSNQNENFSISLQKMSLFNTILPEDLIEISSLIFECLINCFSWIDLNSYLKIELIEILCKYCFIVDKYRKISSQSLSCIVQILTRKYLPTDEQFIPNIFSLIYILINSFLENEGLIERCTYMYFNYLLHSIELILSIYLTRLENNNLEIQEFLTIFFKFQTYFSFQIKNNENNKQNKQDELDEIKGNNELFLCCVDVWKSFYDACLLTKTTSTNTNSSISNSIKNSSNSNNLVKKYSEGFLEVNSYFLSKISLISLDEDSFNDPEEIETFINKIKEFSIPIAFEFPNPVLSKLYELFEENYERFIQLPQNINKISTLSEEEQMIIQVTVHDLVIWIDLFGSLNELFIINFFDMVEPGLTFIEKIMEIISISIQMKSFTIDDKLTKVIISSFLTLSLFTPWISKLNKIALSKDYSFINRDHIVTFFEKTISIILSTFNTEVPKQLLESAIIFFNKLSLNSRSAELLAQEQIEELIQNCFTLTIDFNIESQTLIYISLTNLLLSPLNDLSEMDQCWEERSLQFGELMSPILESFNKIKFNNKFISKEKNNILRIFSIFTGTIESLNKNNQKSRSIFFEIVTLELFNTSFDILSNQIMDFDISLAIVKLFDISLQVLLFKFEPQYVIEKIDIILLYLETFPILQNIEQLSQDSTIITMLCQGIKMLTGLLNKARRSDFQKLTPRIIQFMINQYSTVSNNFEALPISLQLEIHKLIYTVILEKWNYFNSQNNQFSIQVNNENLLPNEQFSILLNIMISSFQNSKEIKIIKANLSYLQSLNQIRKIFSSQLLPYETILQLLSAFVNLMIQKTHVLLHEEIIQIIFTISAIDFESILPNFLPKFLENYNHLFQEQKKILLQNFSFFNDFPSFRNQLKTFINDFACFLTINKTDEL</sequence>
<evidence type="ECO:0000256" key="4">
    <source>
        <dbReference type="ARBA" id="ARBA00022692"/>
    </source>
</evidence>
<evidence type="ECO:0000256" key="6">
    <source>
        <dbReference type="ARBA" id="ARBA00022737"/>
    </source>
</evidence>
<reference evidence="17" key="1">
    <citation type="submission" date="2022-08" db="EMBL/GenBank/DDBJ databases">
        <title>Novel sulfate-reducing endosymbionts in the free-living metamonad Anaeramoeba.</title>
        <authorList>
            <person name="Jerlstrom-Hultqvist J."/>
            <person name="Cepicka I."/>
            <person name="Gallot-Lavallee L."/>
            <person name="Salas-Leiva D."/>
            <person name="Curtis B.A."/>
            <person name="Zahonova K."/>
            <person name="Pipaliya S."/>
            <person name="Dacks J."/>
            <person name="Roger A.J."/>
        </authorList>
    </citation>
    <scope>NUCLEOTIDE SEQUENCE</scope>
    <source>
        <strain evidence="17">Schooner1</strain>
    </source>
</reference>
<protein>
    <recommendedName>
        <fullName evidence="19">Pyruvate, water dikinase</fullName>
    </recommendedName>
</protein>
<organism evidence="17 18">
    <name type="scientific">Anaeramoeba flamelloides</name>
    <dbReference type="NCBI Taxonomy" id="1746091"/>
    <lineage>
        <taxon>Eukaryota</taxon>
        <taxon>Metamonada</taxon>
        <taxon>Anaeramoebidae</taxon>
        <taxon>Anaeramoeba</taxon>
    </lineage>
</organism>
<evidence type="ECO:0000313" key="18">
    <source>
        <dbReference type="Proteomes" id="UP001150062"/>
    </source>
</evidence>
<dbReference type="Gene3D" id="3.30.1490.20">
    <property type="entry name" value="ATP-grasp fold, A domain"/>
    <property type="match status" value="1"/>
</dbReference>
<dbReference type="InterPro" id="IPR008279">
    <property type="entry name" value="PEP-util_enz_mobile_dom"/>
</dbReference>
<evidence type="ECO:0000256" key="8">
    <source>
        <dbReference type="ARBA" id="ARBA00023136"/>
    </source>
</evidence>
<feature type="compositionally biased region" description="Basic and acidic residues" evidence="11">
    <location>
        <begin position="1003"/>
        <end position="1034"/>
    </location>
</feature>
<dbReference type="Pfam" id="PF01326">
    <property type="entry name" value="PPDK_N"/>
    <property type="match status" value="1"/>
</dbReference>
<proteinExistence type="inferred from homology"/>
<dbReference type="InterPro" id="IPR001611">
    <property type="entry name" value="Leu-rich_rpt"/>
</dbReference>
<dbReference type="Pfam" id="PF00391">
    <property type="entry name" value="PEP-utilizers"/>
    <property type="match status" value="1"/>
</dbReference>
<evidence type="ECO:0000256" key="7">
    <source>
        <dbReference type="ARBA" id="ARBA00022989"/>
    </source>
</evidence>
<keyword evidence="5" id="KW-0732">Signal</keyword>
<keyword evidence="18" id="KW-1185">Reference proteome</keyword>
<keyword evidence="4 12" id="KW-0812">Transmembrane</keyword>
<dbReference type="Gene3D" id="3.50.30.10">
    <property type="entry name" value="Phosphohistidine domain"/>
    <property type="match status" value="1"/>
</dbReference>
<dbReference type="Proteomes" id="UP001150062">
    <property type="component" value="Unassembled WGS sequence"/>
</dbReference>
<dbReference type="InterPro" id="IPR013815">
    <property type="entry name" value="ATP_grasp_subdomain_1"/>
</dbReference>
<feature type="domain" description="Exportin-1/Importin-beta-like" evidence="15">
    <location>
        <begin position="2655"/>
        <end position="2834"/>
    </location>
</feature>
<dbReference type="SMART" id="SM00364">
    <property type="entry name" value="LRR_BAC"/>
    <property type="match status" value="13"/>
</dbReference>
<evidence type="ECO:0000256" key="1">
    <source>
        <dbReference type="ARBA" id="ARBA00004167"/>
    </source>
</evidence>
<evidence type="ECO:0000259" key="13">
    <source>
        <dbReference type="Pfam" id="PF00391"/>
    </source>
</evidence>
<dbReference type="Pfam" id="PF08389">
    <property type="entry name" value="Xpo1"/>
    <property type="match status" value="1"/>
</dbReference>
<dbReference type="SMART" id="SM00365">
    <property type="entry name" value="LRR_SD22"/>
    <property type="match status" value="15"/>
</dbReference>
<comment type="caution">
    <text evidence="17">The sequence shown here is derived from an EMBL/GenBank/DDBJ whole genome shotgun (WGS) entry which is preliminary data.</text>
</comment>
<feature type="domain" description="PEP-utilising enzyme mobile" evidence="13">
    <location>
        <begin position="462"/>
        <end position="532"/>
    </location>
</feature>
<feature type="domain" description="Pyruvate phosphate dikinase AMP/ATP-binding" evidence="14">
    <location>
        <begin position="61"/>
        <end position="407"/>
    </location>
</feature>
<feature type="transmembrane region" description="Helical" evidence="12">
    <location>
        <begin position="2486"/>
        <end position="2506"/>
    </location>
</feature>
<dbReference type="EMBL" id="JAOAOG010000315">
    <property type="protein sequence ID" value="KAJ6230061.1"/>
    <property type="molecule type" value="Genomic_DNA"/>
</dbReference>
<dbReference type="InterPro" id="IPR016024">
    <property type="entry name" value="ARM-type_fold"/>
</dbReference>
<feature type="region of interest" description="Disordered" evidence="11">
    <location>
        <begin position="997"/>
        <end position="1038"/>
    </location>
</feature>
<dbReference type="Pfam" id="PF23598">
    <property type="entry name" value="LRR_14"/>
    <property type="match status" value="3"/>
</dbReference>
<evidence type="ECO:0000256" key="3">
    <source>
        <dbReference type="ARBA" id="ARBA00022614"/>
    </source>
</evidence>
<dbReference type="SUPFAM" id="SSF52058">
    <property type="entry name" value="L domain-like"/>
    <property type="match status" value="3"/>
</dbReference>
<feature type="compositionally biased region" description="Low complexity" evidence="11">
    <location>
        <begin position="2364"/>
        <end position="2424"/>
    </location>
</feature>
<dbReference type="InterPro" id="IPR013598">
    <property type="entry name" value="Exportin-1/Importin-b-like"/>
</dbReference>
<evidence type="ECO:0000256" key="10">
    <source>
        <dbReference type="ARBA" id="ARBA00023180"/>
    </source>
</evidence>
<dbReference type="SUPFAM" id="SSF52047">
    <property type="entry name" value="RNI-like"/>
    <property type="match status" value="1"/>
</dbReference>
<feature type="domain" description="Disease resistance R13L4/SHOC-2-like LRR" evidence="16">
    <location>
        <begin position="1595"/>
        <end position="1724"/>
    </location>
</feature>
<dbReference type="Gene3D" id="3.30.470.20">
    <property type="entry name" value="ATP-grasp fold, B domain"/>
    <property type="match status" value="1"/>
</dbReference>
<evidence type="ECO:0000256" key="12">
    <source>
        <dbReference type="SAM" id="Phobius"/>
    </source>
</evidence>
<dbReference type="Gene3D" id="1.25.10.10">
    <property type="entry name" value="Leucine-rich Repeat Variant"/>
    <property type="match status" value="1"/>
</dbReference>
<evidence type="ECO:0000259" key="15">
    <source>
        <dbReference type="Pfam" id="PF08389"/>
    </source>
</evidence>
<dbReference type="SUPFAM" id="SSF48371">
    <property type="entry name" value="ARM repeat"/>
    <property type="match status" value="1"/>
</dbReference>
<dbReference type="InterPro" id="IPR055414">
    <property type="entry name" value="LRR_R13L4/SHOC2-like"/>
</dbReference>
<feature type="compositionally biased region" description="Low complexity" evidence="11">
    <location>
        <begin position="2460"/>
        <end position="2470"/>
    </location>
</feature>
<dbReference type="InterPro" id="IPR036637">
    <property type="entry name" value="Phosphohistidine_dom_sf"/>
</dbReference>
<dbReference type="Gene3D" id="3.80.10.10">
    <property type="entry name" value="Ribonuclease Inhibitor"/>
    <property type="match status" value="5"/>
</dbReference>
<comment type="similarity">
    <text evidence="2">Belongs to the PEP-utilizing enzyme family.</text>
</comment>
<evidence type="ECO:0000256" key="5">
    <source>
        <dbReference type="ARBA" id="ARBA00022729"/>
    </source>
</evidence>
<keyword evidence="8 12" id="KW-0472">Membrane</keyword>
<dbReference type="SUPFAM" id="SSF52009">
    <property type="entry name" value="Phosphohistidine domain"/>
    <property type="match status" value="1"/>
</dbReference>
<feature type="transmembrane region" description="Helical" evidence="12">
    <location>
        <begin position="2180"/>
        <end position="2200"/>
    </location>
</feature>
<gene>
    <name evidence="17" type="ORF">M0813_07286</name>
</gene>
<feature type="region of interest" description="Disordered" evidence="11">
    <location>
        <begin position="320"/>
        <end position="349"/>
    </location>
</feature>
<evidence type="ECO:0000256" key="9">
    <source>
        <dbReference type="ARBA" id="ARBA00023170"/>
    </source>
</evidence>
<keyword evidence="3" id="KW-0433">Leucine-rich repeat</keyword>
<dbReference type="InterPro" id="IPR011989">
    <property type="entry name" value="ARM-like"/>
</dbReference>
<evidence type="ECO:0000256" key="2">
    <source>
        <dbReference type="ARBA" id="ARBA00007837"/>
    </source>
</evidence>
<feature type="transmembrane region" description="Helical" evidence="12">
    <location>
        <begin position="2537"/>
        <end position="2555"/>
    </location>
</feature>
<comment type="subcellular location">
    <subcellularLocation>
        <location evidence="1">Membrane</location>
        <topology evidence="1">Single-pass membrane protein</topology>
    </subcellularLocation>
</comment>
<dbReference type="PANTHER" id="PTHR27000:SF775">
    <property type="entry name" value="PLANT INTRACELLULAR RAS-GROUP-RELATED LRR PROTEIN 3"/>
    <property type="match status" value="1"/>
</dbReference>
<evidence type="ECO:0000256" key="11">
    <source>
        <dbReference type="SAM" id="MobiDB-lite"/>
    </source>
</evidence>
<keyword evidence="7 12" id="KW-1133">Transmembrane helix</keyword>
<feature type="transmembrane region" description="Helical" evidence="12">
    <location>
        <begin position="2264"/>
        <end position="2290"/>
    </location>
</feature>
<evidence type="ECO:0000259" key="16">
    <source>
        <dbReference type="Pfam" id="PF23598"/>
    </source>
</evidence>
<keyword evidence="9" id="KW-0675">Receptor</keyword>
<dbReference type="InterPro" id="IPR032675">
    <property type="entry name" value="LRR_dom_sf"/>
</dbReference>
<keyword evidence="10" id="KW-0325">Glycoprotein</keyword>
<feature type="domain" description="Disease resistance R13L4/SHOC-2-like LRR" evidence="16">
    <location>
        <begin position="1297"/>
        <end position="1398"/>
    </location>
</feature>